<proteinExistence type="predicted"/>
<name>A0ABV7BVQ6_9PROT</name>
<keyword evidence="2" id="KW-1185">Reference proteome</keyword>
<protein>
    <submittedName>
        <fullName evidence="1">Uncharacterized protein</fullName>
    </submittedName>
</protein>
<reference evidence="2" key="1">
    <citation type="journal article" date="2019" name="Int. J. Syst. Evol. Microbiol.">
        <title>The Global Catalogue of Microorganisms (GCM) 10K type strain sequencing project: providing services to taxonomists for standard genome sequencing and annotation.</title>
        <authorList>
            <consortium name="The Broad Institute Genomics Platform"/>
            <consortium name="The Broad Institute Genome Sequencing Center for Infectious Disease"/>
            <person name="Wu L."/>
            <person name="Ma J."/>
        </authorList>
    </citation>
    <scope>NUCLEOTIDE SEQUENCE [LARGE SCALE GENOMIC DNA]</scope>
    <source>
        <strain evidence="2">CGMCC 1.16855</strain>
    </source>
</reference>
<sequence>MNRDWHAAHPMPEKATLDQRVAWHLEHAEACGCRDLPASLRAELARRGQAIPARKGGGRAAPR</sequence>
<organism evidence="1 2">
    <name type="scientific">Falsiroseomonas tokyonensis</name>
    <dbReference type="NCBI Taxonomy" id="430521"/>
    <lineage>
        <taxon>Bacteria</taxon>
        <taxon>Pseudomonadati</taxon>
        <taxon>Pseudomonadota</taxon>
        <taxon>Alphaproteobacteria</taxon>
        <taxon>Acetobacterales</taxon>
        <taxon>Roseomonadaceae</taxon>
        <taxon>Falsiroseomonas</taxon>
    </lineage>
</organism>
<dbReference type="EMBL" id="JBHRSB010000003">
    <property type="protein sequence ID" value="MFC3000618.1"/>
    <property type="molecule type" value="Genomic_DNA"/>
</dbReference>
<comment type="caution">
    <text evidence="1">The sequence shown here is derived from an EMBL/GenBank/DDBJ whole genome shotgun (WGS) entry which is preliminary data.</text>
</comment>
<evidence type="ECO:0000313" key="1">
    <source>
        <dbReference type="EMBL" id="MFC3000618.1"/>
    </source>
</evidence>
<dbReference type="Proteomes" id="UP001595420">
    <property type="component" value="Unassembled WGS sequence"/>
</dbReference>
<evidence type="ECO:0000313" key="2">
    <source>
        <dbReference type="Proteomes" id="UP001595420"/>
    </source>
</evidence>
<dbReference type="RefSeq" id="WP_216836698.1">
    <property type="nucleotide sequence ID" value="NZ_JAFNJS010000003.1"/>
</dbReference>
<accession>A0ABV7BVQ6</accession>
<gene>
    <name evidence="1" type="ORF">ACFOD3_11985</name>
</gene>